<keyword evidence="2" id="KW-0863">Zinc-finger</keyword>
<evidence type="ECO:0000256" key="4">
    <source>
        <dbReference type="SAM" id="MobiDB-lite"/>
    </source>
</evidence>
<keyword evidence="7" id="KW-1185">Reference proteome</keyword>
<organism evidence="6 7">
    <name type="scientific">Ostreobium quekettii</name>
    <dbReference type="NCBI Taxonomy" id="121088"/>
    <lineage>
        <taxon>Eukaryota</taxon>
        <taxon>Viridiplantae</taxon>
        <taxon>Chlorophyta</taxon>
        <taxon>core chlorophytes</taxon>
        <taxon>Ulvophyceae</taxon>
        <taxon>TCBD clade</taxon>
        <taxon>Bryopsidales</taxon>
        <taxon>Ostreobineae</taxon>
        <taxon>Ostreobiaceae</taxon>
        <taxon>Ostreobium</taxon>
    </lineage>
</organism>
<gene>
    <name evidence="6" type="ORF">OSTQU699_LOCUS6607</name>
</gene>
<dbReference type="SUPFAM" id="SSF103612">
    <property type="entry name" value="SBT domain"/>
    <property type="match status" value="1"/>
</dbReference>
<proteinExistence type="predicted"/>
<dbReference type="InterPro" id="IPR044817">
    <property type="entry name" value="SBP-like"/>
</dbReference>
<dbReference type="Pfam" id="PF03110">
    <property type="entry name" value="SBP"/>
    <property type="match status" value="1"/>
</dbReference>
<dbReference type="InterPro" id="IPR004333">
    <property type="entry name" value="SBP_dom"/>
</dbReference>
<evidence type="ECO:0000256" key="2">
    <source>
        <dbReference type="ARBA" id="ARBA00022771"/>
    </source>
</evidence>
<dbReference type="Gene3D" id="4.10.1100.10">
    <property type="entry name" value="Transcription factor, SBP-box domain"/>
    <property type="match status" value="1"/>
</dbReference>
<feature type="region of interest" description="Disordered" evidence="4">
    <location>
        <begin position="116"/>
        <end position="151"/>
    </location>
</feature>
<accession>A0A8S1J2F8</accession>
<sequence length="966" mass="105286">MDHLLNLLPAEEENSTWRVQDWHWDPCKMEAEPVERRPSSSRRHNRGPVVCQVDGCGADLSGLKEYHQRYKICEYHLKVSSIVKDGAQQRFCQQCGRFHGLSEFDGVKRSCRARLERHNARRRKKSDSQTPSAKIRSVGHCKDEKTPVSSGEYDMDVEMHSAPAGEGASLSSGDRRGQPLPHLLQMPHGPTKGSLIEQYFYNDEDVSMAPEAPRAAVEALQVDLPAAEVRQEADPVAEVFRNFATSTEARDLFAALARNEGQGHQNATLVTLSEVLFPPAERGLAGRPLSMQAVPRPTAFVGPTMVRSGVGAEYLTAGPMSQGMPQGILVQDVAKTEDTRGVLPDERADLQGTAADSVGPGGTVPFELVNQGGSSAFYDSLLRLTSLSVKVFNCTPGNLPAALRRELLNAVRGGLVPEGYMRPGCVQLTLDVAQERATLLLNDSVNQVVSRMVEGEDEVFWKNYHLLVQLADQVAIVREGAVIHSFCREEQPDLFPTVQRPSPLCILNEPGKKFTVRGKRISGLEDTLLCRIRGRYVSIDVDYDAHKDRDDVEAVECEILEDCPAGVLRIEAMHMGTLSSGPRVLLTANDPEVVAEVCSLEMEQMPDECLDSFLHDMGRVLEFREWVLARYDVSNPAATTGEVASWEYTVEEMVAIVHTARRLASFALERDWTAVPETVLPVALLGAGSVAEVTSLCKAGRSDLSGLMRLAVESEKHCLVHFLWAWAEQAGCPLAARSLSDSKGGPECLLPLCPSVQETVKQHGPGSHALSESKPHSQVQNACCASQMVDERALLGLQSGAEEICRRELLQQAALFSSVAGAKTPGMAADGLPCADQHQGNVQDECSAAPVINKPIDSGTLKTPALHSIKDRHQNKPGISIPASVECAQLGNDGNDGSAARTPLQDYKNRVPIRVGKGWVMNNHREKKTTETIWQFARKSACLLSAGTILDSLEQTGCKSIGTISC</sequence>
<dbReference type="GO" id="GO:0005634">
    <property type="term" value="C:nucleus"/>
    <property type="evidence" value="ECO:0007669"/>
    <property type="project" value="InterPro"/>
</dbReference>
<dbReference type="InterPro" id="IPR036893">
    <property type="entry name" value="SBP_sf"/>
</dbReference>
<dbReference type="EMBL" id="CAJHUC010001470">
    <property type="protein sequence ID" value="CAD7701248.1"/>
    <property type="molecule type" value="Genomic_DNA"/>
</dbReference>
<dbReference type="OrthoDB" id="514967at2759"/>
<protein>
    <recommendedName>
        <fullName evidence="5">SBP-type domain-containing protein</fullName>
    </recommendedName>
</protein>
<name>A0A8S1J2F8_9CHLO</name>
<evidence type="ECO:0000256" key="3">
    <source>
        <dbReference type="ARBA" id="ARBA00022833"/>
    </source>
</evidence>
<evidence type="ECO:0000313" key="6">
    <source>
        <dbReference type="EMBL" id="CAD7701248.1"/>
    </source>
</evidence>
<keyword evidence="3" id="KW-0862">Zinc</keyword>
<comment type="caution">
    <text evidence="6">The sequence shown here is derived from an EMBL/GenBank/DDBJ whole genome shotgun (WGS) entry which is preliminary data.</text>
</comment>
<dbReference type="PANTHER" id="PTHR31251">
    <property type="entry name" value="SQUAMOSA PROMOTER-BINDING-LIKE PROTEIN 4"/>
    <property type="match status" value="1"/>
</dbReference>
<keyword evidence="1" id="KW-0479">Metal-binding</keyword>
<dbReference type="PROSITE" id="PS51141">
    <property type="entry name" value="ZF_SBP"/>
    <property type="match status" value="1"/>
</dbReference>
<evidence type="ECO:0000259" key="5">
    <source>
        <dbReference type="PROSITE" id="PS51141"/>
    </source>
</evidence>
<dbReference type="Proteomes" id="UP000708148">
    <property type="component" value="Unassembled WGS sequence"/>
</dbReference>
<dbReference type="GO" id="GO:0003677">
    <property type="term" value="F:DNA binding"/>
    <property type="evidence" value="ECO:0007669"/>
    <property type="project" value="InterPro"/>
</dbReference>
<dbReference type="AlphaFoldDB" id="A0A8S1J2F8"/>
<dbReference type="GO" id="GO:0008270">
    <property type="term" value="F:zinc ion binding"/>
    <property type="evidence" value="ECO:0007669"/>
    <property type="project" value="UniProtKB-KW"/>
</dbReference>
<dbReference type="PANTHER" id="PTHR31251:SF169">
    <property type="entry name" value="SQUAMOSA PROMOTER-BINDING-LIKE PROTEIN 8"/>
    <property type="match status" value="1"/>
</dbReference>
<feature type="domain" description="SBP-type" evidence="5">
    <location>
        <begin position="48"/>
        <end position="125"/>
    </location>
</feature>
<evidence type="ECO:0000256" key="1">
    <source>
        <dbReference type="ARBA" id="ARBA00022723"/>
    </source>
</evidence>
<evidence type="ECO:0000313" key="7">
    <source>
        <dbReference type="Proteomes" id="UP000708148"/>
    </source>
</evidence>
<reference evidence="6" key="1">
    <citation type="submission" date="2020-12" db="EMBL/GenBank/DDBJ databases">
        <authorList>
            <person name="Iha C."/>
        </authorList>
    </citation>
    <scope>NUCLEOTIDE SEQUENCE</scope>
</reference>